<keyword evidence="2" id="KW-0963">Cytoplasm</keyword>
<dbReference type="NCBIfam" id="TIGR00082">
    <property type="entry name" value="rbfA"/>
    <property type="match status" value="1"/>
</dbReference>
<dbReference type="Proteomes" id="UP000606653">
    <property type="component" value="Unassembled WGS sequence"/>
</dbReference>
<evidence type="ECO:0000313" key="5">
    <source>
        <dbReference type="Proteomes" id="UP000606653"/>
    </source>
</evidence>
<evidence type="ECO:0000256" key="1">
    <source>
        <dbReference type="ARBA" id="ARBA00022517"/>
    </source>
</evidence>
<dbReference type="InterPro" id="IPR000238">
    <property type="entry name" value="RbfA"/>
</dbReference>
<sequence>MAKIRVGRVAEEIKKELSQLIQSELKDPRIGFVTVTDVEVTGDLSQANVYLSIFGDDEQKEKSLAGISKATGFLRSEIGKRIRLRHTPELLFHIDQSIEYGSKIESLLGQIKTDEPGKEKQSNKGDGDADV</sequence>
<dbReference type="PROSITE" id="PS01319">
    <property type="entry name" value="RBFA"/>
    <property type="match status" value="1"/>
</dbReference>
<dbReference type="RefSeq" id="WP_018974987.1">
    <property type="nucleotide sequence ID" value="NZ_BMLN01000001.1"/>
</dbReference>
<dbReference type="InterPro" id="IPR023799">
    <property type="entry name" value="RbfA_dom_sf"/>
</dbReference>
<evidence type="ECO:0000313" key="4">
    <source>
        <dbReference type="EMBL" id="GGN90248.1"/>
    </source>
</evidence>
<keyword evidence="1 2" id="KW-0690">Ribosome biogenesis</keyword>
<reference evidence="5" key="1">
    <citation type="journal article" date="2019" name="Int. J. Syst. Evol. Microbiol.">
        <title>The Global Catalogue of Microorganisms (GCM) 10K type strain sequencing project: providing services to taxonomists for standard genome sequencing and annotation.</title>
        <authorList>
            <consortium name="The Broad Institute Genomics Platform"/>
            <consortium name="The Broad Institute Genome Sequencing Center for Infectious Disease"/>
            <person name="Wu L."/>
            <person name="Ma J."/>
        </authorList>
    </citation>
    <scope>NUCLEOTIDE SEQUENCE [LARGE SCALE GENOMIC DNA]</scope>
    <source>
        <strain evidence="5">CGMCC 1.6964</strain>
    </source>
</reference>
<accession>A0ABQ2KQD9</accession>
<comment type="caution">
    <text evidence="4">The sequence shown here is derived from an EMBL/GenBank/DDBJ whole genome shotgun (WGS) entry which is preliminary data.</text>
</comment>
<keyword evidence="5" id="KW-1185">Reference proteome</keyword>
<organism evidence="4 5">
    <name type="scientific">Saccharibacillus kuerlensis</name>
    <dbReference type="NCBI Taxonomy" id="459527"/>
    <lineage>
        <taxon>Bacteria</taxon>
        <taxon>Bacillati</taxon>
        <taxon>Bacillota</taxon>
        <taxon>Bacilli</taxon>
        <taxon>Bacillales</taxon>
        <taxon>Paenibacillaceae</taxon>
        <taxon>Saccharibacillus</taxon>
    </lineage>
</organism>
<dbReference type="PANTHER" id="PTHR33515:SF1">
    <property type="entry name" value="RIBOSOME-BINDING FACTOR A, CHLOROPLASTIC-RELATED"/>
    <property type="match status" value="1"/>
</dbReference>
<dbReference type="EMBL" id="BMLN01000001">
    <property type="protein sequence ID" value="GGN90248.1"/>
    <property type="molecule type" value="Genomic_DNA"/>
</dbReference>
<dbReference type="HAMAP" id="MF_00003">
    <property type="entry name" value="RbfA"/>
    <property type="match status" value="1"/>
</dbReference>
<dbReference type="PANTHER" id="PTHR33515">
    <property type="entry name" value="RIBOSOME-BINDING FACTOR A, CHLOROPLASTIC-RELATED"/>
    <property type="match status" value="1"/>
</dbReference>
<evidence type="ECO:0000256" key="3">
    <source>
        <dbReference type="SAM" id="MobiDB-lite"/>
    </source>
</evidence>
<dbReference type="Pfam" id="PF02033">
    <property type="entry name" value="RBFA"/>
    <property type="match status" value="1"/>
</dbReference>
<proteinExistence type="inferred from homology"/>
<gene>
    <name evidence="2 4" type="primary">rbfA</name>
    <name evidence="4" type="ORF">GCM10010969_00520</name>
</gene>
<feature type="region of interest" description="Disordered" evidence="3">
    <location>
        <begin position="110"/>
        <end position="131"/>
    </location>
</feature>
<comment type="subunit">
    <text evidence="2">Monomer. Binds 30S ribosomal subunits, but not 50S ribosomal subunits or 70S ribosomes.</text>
</comment>
<dbReference type="InterPro" id="IPR020053">
    <property type="entry name" value="Ribosome-bd_factorA_CS"/>
</dbReference>
<protein>
    <recommendedName>
        <fullName evidence="2">Ribosome-binding factor A</fullName>
    </recommendedName>
</protein>
<name>A0ABQ2KQD9_9BACL</name>
<dbReference type="Gene3D" id="3.30.300.20">
    <property type="match status" value="1"/>
</dbReference>
<dbReference type="SUPFAM" id="SSF89919">
    <property type="entry name" value="Ribosome-binding factor A, RbfA"/>
    <property type="match status" value="1"/>
</dbReference>
<feature type="compositionally biased region" description="Basic and acidic residues" evidence="3">
    <location>
        <begin position="112"/>
        <end position="131"/>
    </location>
</feature>
<comment type="subcellular location">
    <subcellularLocation>
        <location evidence="2">Cytoplasm</location>
    </subcellularLocation>
</comment>
<evidence type="ECO:0000256" key="2">
    <source>
        <dbReference type="HAMAP-Rule" id="MF_00003"/>
    </source>
</evidence>
<comment type="similarity">
    <text evidence="2">Belongs to the RbfA family.</text>
</comment>
<comment type="function">
    <text evidence="2">One of several proteins that assist in the late maturation steps of the functional core of the 30S ribosomal subunit. Associates with free 30S ribosomal subunits (but not with 30S subunits that are part of 70S ribosomes or polysomes). Required for efficient processing of 16S rRNA. May interact with the 5'-terminal helix region of 16S rRNA.</text>
</comment>
<dbReference type="InterPro" id="IPR015946">
    <property type="entry name" value="KH_dom-like_a/b"/>
</dbReference>